<name>E4WYI4_OIKDI</name>
<sequence>MTDNVDDFFNRKEKKRTKKTKKTKVVTADDIFKGEDVDRDEHIKKSNAQNEEKEDEWIEAAGEQEFVFDSVGGIKRLELEERQPSDEGPQSEGEGERSDDENAESGWKTTGNEVQSNNVGLPGDNKDNNQEEKEEDSNEEKSSPVESTGNQPKKYVPPSQRAAAPVRRGPPASSGFPGVFGRRNRDINVDSVAEFPTLGASVETTPEGFEQVNERKGGAAWSSGGGAKNTSTGIQNRFELFQN</sequence>
<dbReference type="InParanoid" id="E4WYI4"/>
<accession>E4WYI4</accession>
<evidence type="ECO:0000313" key="2">
    <source>
        <dbReference type="EMBL" id="CBY22748.1"/>
    </source>
</evidence>
<feature type="compositionally biased region" description="Low complexity" evidence="1">
    <location>
        <begin position="161"/>
        <end position="172"/>
    </location>
</feature>
<dbReference type="Proteomes" id="UP000001307">
    <property type="component" value="Unassembled WGS sequence"/>
</dbReference>
<evidence type="ECO:0000313" key="3">
    <source>
        <dbReference type="Proteomes" id="UP000001307"/>
    </source>
</evidence>
<feature type="compositionally biased region" description="Basic residues" evidence="1">
    <location>
        <begin position="12"/>
        <end position="24"/>
    </location>
</feature>
<feature type="region of interest" description="Disordered" evidence="1">
    <location>
        <begin position="1"/>
        <end position="56"/>
    </location>
</feature>
<dbReference type="AlphaFoldDB" id="E4WYI4"/>
<reference evidence="2" key="1">
    <citation type="journal article" date="2010" name="Science">
        <title>Plasticity of animal genome architecture unmasked by rapid evolution of a pelagic tunicate.</title>
        <authorList>
            <person name="Denoeud F."/>
            <person name="Henriet S."/>
            <person name="Mungpakdee S."/>
            <person name="Aury J.M."/>
            <person name="Da Silva C."/>
            <person name="Brinkmann H."/>
            <person name="Mikhaleva J."/>
            <person name="Olsen L.C."/>
            <person name="Jubin C."/>
            <person name="Canestro C."/>
            <person name="Bouquet J.M."/>
            <person name="Danks G."/>
            <person name="Poulain J."/>
            <person name="Campsteijn C."/>
            <person name="Adamski M."/>
            <person name="Cross I."/>
            <person name="Yadetie F."/>
            <person name="Muffato M."/>
            <person name="Louis A."/>
            <person name="Butcher S."/>
            <person name="Tsagkogeorga G."/>
            <person name="Konrad A."/>
            <person name="Singh S."/>
            <person name="Jensen M.F."/>
            <person name="Cong E.H."/>
            <person name="Eikeseth-Otteraa H."/>
            <person name="Noel B."/>
            <person name="Anthouard V."/>
            <person name="Porcel B.M."/>
            <person name="Kachouri-Lafond R."/>
            <person name="Nishino A."/>
            <person name="Ugolini M."/>
            <person name="Chourrout P."/>
            <person name="Nishida H."/>
            <person name="Aasland R."/>
            <person name="Huzurbazar S."/>
            <person name="Westhof E."/>
            <person name="Delsuc F."/>
            <person name="Lehrach H."/>
            <person name="Reinhardt R."/>
            <person name="Weissenbach J."/>
            <person name="Roy S.W."/>
            <person name="Artiguenave F."/>
            <person name="Postlethwait J.H."/>
            <person name="Manak J.R."/>
            <person name="Thompson E.M."/>
            <person name="Jaillon O."/>
            <person name="Du Pasquier L."/>
            <person name="Boudinot P."/>
            <person name="Liberles D.A."/>
            <person name="Volff J.N."/>
            <person name="Philippe H."/>
            <person name="Lenhard B."/>
            <person name="Roest Crollius H."/>
            <person name="Wincker P."/>
            <person name="Chourrout D."/>
        </authorList>
    </citation>
    <scope>NUCLEOTIDE SEQUENCE [LARGE SCALE GENOMIC DNA]</scope>
</reference>
<dbReference type="OrthoDB" id="10401309at2759"/>
<gene>
    <name evidence="2" type="ORF">GSOID_T00013521001</name>
</gene>
<organism evidence="2">
    <name type="scientific">Oikopleura dioica</name>
    <name type="common">Tunicate</name>
    <dbReference type="NCBI Taxonomy" id="34765"/>
    <lineage>
        <taxon>Eukaryota</taxon>
        <taxon>Metazoa</taxon>
        <taxon>Chordata</taxon>
        <taxon>Tunicata</taxon>
        <taxon>Appendicularia</taxon>
        <taxon>Copelata</taxon>
        <taxon>Oikopleuridae</taxon>
        <taxon>Oikopleura</taxon>
    </lineage>
</organism>
<feature type="compositionally biased region" description="Basic and acidic residues" evidence="1">
    <location>
        <begin position="75"/>
        <end position="85"/>
    </location>
</feature>
<evidence type="ECO:0000256" key="1">
    <source>
        <dbReference type="SAM" id="MobiDB-lite"/>
    </source>
</evidence>
<evidence type="ECO:0008006" key="4">
    <source>
        <dbReference type="Google" id="ProtNLM"/>
    </source>
</evidence>
<dbReference type="EMBL" id="FN653019">
    <property type="protein sequence ID" value="CBY22748.1"/>
    <property type="molecule type" value="Genomic_DNA"/>
</dbReference>
<protein>
    <recommendedName>
        <fullName evidence="4">Protein CDV3 homolog</fullName>
    </recommendedName>
</protein>
<feature type="compositionally biased region" description="Polar residues" evidence="1">
    <location>
        <begin position="228"/>
        <end position="243"/>
    </location>
</feature>
<keyword evidence="3" id="KW-1185">Reference proteome</keyword>
<feature type="region of interest" description="Disordered" evidence="1">
    <location>
        <begin position="198"/>
        <end position="243"/>
    </location>
</feature>
<feature type="compositionally biased region" description="Basic and acidic residues" evidence="1">
    <location>
        <begin position="30"/>
        <end position="44"/>
    </location>
</feature>
<feature type="region of interest" description="Disordered" evidence="1">
    <location>
        <begin position="69"/>
        <end position="183"/>
    </location>
</feature>
<proteinExistence type="predicted"/>
<feature type="compositionally biased region" description="Polar residues" evidence="1">
    <location>
        <begin position="107"/>
        <end position="119"/>
    </location>
</feature>